<comment type="catalytic activity">
    <reaction evidence="16">
        <text>ATP + H2O + cellular proteinSide 1 = ADP + phosphate + cellular proteinSide 2.</text>
        <dbReference type="EC" id="7.4.2.8"/>
    </reaction>
</comment>
<dbReference type="GO" id="GO:0030254">
    <property type="term" value="P:protein secretion by the type III secretion system"/>
    <property type="evidence" value="ECO:0007669"/>
    <property type="project" value="InterPro"/>
</dbReference>
<dbReference type="GO" id="GO:0030257">
    <property type="term" value="C:type III protein secretion system complex"/>
    <property type="evidence" value="ECO:0007669"/>
    <property type="project" value="InterPro"/>
</dbReference>
<evidence type="ECO:0000256" key="6">
    <source>
        <dbReference type="ARBA" id="ARBA00022741"/>
    </source>
</evidence>
<dbReference type="EC" id="3.6.3.14" evidence="18"/>
<comment type="subunit">
    <text evidence="15">F-type ATPases have 2 components, CF(1) - the catalytic core - and CF(0) - the membrane proton channel. CF(1) has five subunits: alpha(3), beta(3), gamma(1), delta(1), epsilon(1). CF(0) has four main subunits: a(1), b(1), b'(1) and c(9-12).</text>
</comment>
<dbReference type="InterPro" id="IPR020003">
    <property type="entry name" value="ATPase_a/bsu_AS"/>
</dbReference>
<dbReference type="InterPro" id="IPR040627">
    <property type="entry name" value="T3SS_ATPase_C"/>
</dbReference>
<dbReference type="HOGENOM" id="CLU_022398_5_1_0"/>
<dbReference type="PANTHER" id="PTHR15184:SF9">
    <property type="entry name" value="SPI-1 TYPE 3 SECRETION SYSTEM ATPASE"/>
    <property type="match status" value="1"/>
</dbReference>
<comment type="subcellular location">
    <subcellularLocation>
        <location evidence="2">Cytoplasm</location>
    </subcellularLocation>
    <subcellularLocation>
        <location evidence="1">Membrane</location>
    </subcellularLocation>
</comment>
<keyword evidence="8" id="KW-0067">ATP-binding</keyword>
<proteinExistence type="inferred from homology"/>
<keyword evidence="12" id="KW-0472">Membrane</keyword>
<evidence type="ECO:0000256" key="9">
    <source>
        <dbReference type="ARBA" id="ARBA00022927"/>
    </source>
</evidence>
<reference evidence="18 19" key="1">
    <citation type="submission" date="2012-02" db="EMBL/GenBank/DDBJ databases">
        <title>Complete genome sequence of Phycisphaera mikurensis NBRC 102666.</title>
        <authorList>
            <person name="Ankai A."/>
            <person name="Hosoyama A."/>
            <person name="Terui Y."/>
            <person name="Sekine M."/>
            <person name="Fukai R."/>
            <person name="Kato Y."/>
            <person name="Nakamura S."/>
            <person name="Yamada-Narita S."/>
            <person name="Kawakoshi A."/>
            <person name="Fukunaga Y."/>
            <person name="Yamazaki S."/>
            <person name="Fujita N."/>
        </authorList>
    </citation>
    <scope>NUCLEOTIDE SEQUENCE [LARGE SCALE GENOMIC DNA]</scope>
    <source>
        <strain evidence="19">NBRC 102666 / KCTC 22515 / FYK2301M01</strain>
    </source>
</reference>
<keyword evidence="4" id="KW-0813">Transport</keyword>
<dbReference type="KEGG" id="phm:PSMK_21710"/>
<dbReference type="RefSeq" id="WP_014437548.1">
    <property type="nucleotide sequence ID" value="NC_017080.1"/>
</dbReference>
<sequence>MRTAERLAAIEAAVAPRLSGRVSEIRGMSVCVEGLAVAIGTTVRLVRGGGRPAVPAEAVGFEGGRAVLLPLAEADGLRPGDPAHAEQASAAATFPVGGCLLGRVLDALGRPIDGRGPLRGWTPRALEAPPPGACGRALIGQPLATGVRAIDGLMPLGRGQRMGIFAPPGVGKSTLLAACARGCAADVVVVGLVGERGREVNEFVERTLGPEGLARSVVVVATGDEPAPMRLRAARAATCVAEHFRDGGADVLLLMDSVTRFAQAQRQVGLAAGEPPATRGFPPSVFAALPRLLERAGPGAGGVGSITALYAVLVEGEEAGADPVSEACRGVLDGHLMLDRKLAERGHHPAIDCCASISRVAPHVVDAEHDAARLEVLRLLAAHRDVEDLVAVGAYAAGSRPEADRAIAMKPAMDTFLRQGLASRSASPAFAATRAQLLALAAMADEPAASPRR</sequence>
<evidence type="ECO:0000256" key="13">
    <source>
        <dbReference type="ARBA" id="ARBA00023196"/>
    </source>
</evidence>
<evidence type="ECO:0000256" key="4">
    <source>
        <dbReference type="ARBA" id="ARBA00022448"/>
    </source>
</evidence>
<dbReference type="InterPro" id="IPR003593">
    <property type="entry name" value="AAA+_ATPase"/>
</dbReference>
<keyword evidence="9" id="KW-0653">Protein transport</keyword>
<evidence type="ECO:0000313" key="18">
    <source>
        <dbReference type="EMBL" id="BAM04330.1"/>
    </source>
</evidence>
<dbReference type="eggNOG" id="COG1157">
    <property type="taxonomic scope" value="Bacteria"/>
</dbReference>
<keyword evidence="13" id="KW-0139">CF(1)</keyword>
<dbReference type="Pfam" id="PF00006">
    <property type="entry name" value="ATP-synt_ab"/>
    <property type="match status" value="1"/>
</dbReference>
<dbReference type="GO" id="GO:0008564">
    <property type="term" value="F:protein-exporting ATPase activity"/>
    <property type="evidence" value="ECO:0007669"/>
    <property type="project" value="UniProtKB-EC"/>
</dbReference>
<dbReference type="STRING" id="1142394.PSMK_21710"/>
<dbReference type="AlphaFoldDB" id="I0IGE2"/>
<keyword evidence="18" id="KW-0378">Hydrolase</keyword>
<name>I0IGE2_PHYMF</name>
<keyword evidence="14" id="KW-0066">ATP synthesis</keyword>
<dbReference type="InterPro" id="IPR027417">
    <property type="entry name" value="P-loop_NTPase"/>
</dbReference>
<dbReference type="EMBL" id="AP012338">
    <property type="protein sequence ID" value="BAM04330.1"/>
    <property type="molecule type" value="Genomic_DNA"/>
</dbReference>
<evidence type="ECO:0000256" key="8">
    <source>
        <dbReference type="ARBA" id="ARBA00022840"/>
    </source>
</evidence>
<accession>I0IGE2</accession>
<organism evidence="18 19">
    <name type="scientific">Phycisphaera mikurensis (strain NBRC 102666 / KCTC 22515 / FYK2301M01)</name>
    <dbReference type="NCBI Taxonomy" id="1142394"/>
    <lineage>
        <taxon>Bacteria</taxon>
        <taxon>Pseudomonadati</taxon>
        <taxon>Planctomycetota</taxon>
        <taxon>Phycisphaerae</taxon>
        <taxon>Phycisphaerales</taxon>
        <taxon>Phycisphaeraceae</taxon>
        <taxon>Phycisphaera</taxon>
    </lineage>
</organism>
<dbReference type="Pfam" id="PF18269">
    <property type="entry name" value="T3SS_ATPase_C"/>
    <property type="match status" value="1"/>
</dbReference>
<dbReference type="Proteomes" id="UP000007881">
    <property type="component" value="Chromosome"/>
</dbReference>
<evidence type="ECO:0000256" key="2">
    <source>
        <dbReference type="ARBA" id="ARBA00004496"/>
    </source>
</evidence>
<dbReference type="GO" id="GO:0005524">
    <property type="term" value="F:ATP binding"/>
    <property type="evidence" value="ECO:0007669"/>
    <property type="project" value="UniProtKB-KW"/>
</dbReference>
<evidence type="ECO:0000256" key="15">
    <source>
        <dbReference type="ARBA" id="ARBA00026013"/>
    </source>
</evidence>
<dbReference type="FunFam" id="3.40.50.12240:FF:000002">
    <property type="entry name" value="Flagellum-specific ATP synthase FliI"/>
    <property type="match status" value="1"/>
</dbReference>
<dbReference type="GO" id="GO:0016887">
    <property type="term" value="F:ATP hydrolysis activity"/>
    <property type="evidence" value="ECO:0007669"/>
    <property type="project" value="InterPro"/>
</dbReference>
<keyword evidence="19" id="KW-1185">Reference proteome</keyword>
<keyword evidence="6" id="KW-0547">Nucleotide-binding</keyword>
<dbReference type="FunFam" id="3.40.50.300:FF:002432">
    <property type="entry name" value="ATP synthase subunit alpha, mitochondrial"/>
    <property type="match status" value="1"/>
</dbReference>
<evidence type="ECO:0000256" key="11">
    <source>
        <dbReference type="ARBA" id="ARBA00023065"/>
    </source>
</evidence>
<evidence type="ECO:0000256" key="7">
    <source>
        <dbReference type="ARBA" id="ARBA00022781"/>
    </source>
</evidence>
<comment type="similarity">
    <text evidence="3">Belongs to the ATPase alpha/beta chains family.</text>
</comment>
<dbReference type="SMART" id="SM00382">
    <property type="entry name" value="AAA"/>
    <property type="match status" value="1"/>
</dbReference>
<evidence type="ECO:0000259" key="17">
    <source>
        <dbReference type="SMART" id="SM00382"/>
    </source>
</evidence>
<evidence type="ECO:0000256" key="12">
    <source>
        <dbReference type="ARBA" id="ARBA00023136"/>
    </source>
</evidence>
<feature type="domain" description="AAA+ ATPase" evidence="17">
    <location>
        <begin position="158"/>
        <end position="342"/>
    </location>
</feature>
<evidence type="ECO:0000256" key="1">
    <source>
        <dbReference type="ARBA" id="ARBA00004370"/>
    </source>
</evidence>
<keyword evidence="5" id="KW-0963">Cytoplasm</keyword>
<evidence type="ECO:0000256" key="16">
    <source>
        <dbReference type="ARBA" id="ARBA00034006"/>
    </source>
</evidence>
<evidence type="ECO:0000256" key="14">
    <source>
        <dbReference type="ARBA" id="ARBA00023310"/>
    </source>
</evidence>
<evidence type="ECO:0000256" key="5">
    <source>
        <dbReference type="ARBA" id="ARBA00022490"/>
    </source>
</evidence>
<keyword evidence="11" id="KW-0406">Ion transport</keyword>
<dbReference type="CDD" id="cd01136">
    <property type="entry name" value="ATPase_flagellum-secretory_path_III"/>
    <property type="match status" value="1"/>
</dbReference>
<dbReference type="PATRIC" id="fig|1142394.8.peg.2242"/>
<dbReference type="SUPFAM" id="SSF52540">
    <property type="entry name" value="P-loop containing nucleoside triphosphate hydrolases"/>
    <property type="match status" value="1"/>
</dbReference>
<dbReference type="NCBIfam" id="TIGR01026">
    <property type="entry name" value="fliI_yscN"/>
    <property type="match status" value="1"/>
</dbReference>
<dbReference type="PANTHER" id="PTHR15184">
    <property type="entry name" value="ATP SYNTHASE"/>
    <property type="match status" value="1"/>
</dbReference>
<dbReference type="Gene3D" id="3.40.50.12240">
    <property type="match status" value="1"/>
</dbReference>
<dbReference type="PROSITE" id="PS00152">
    <property type="entry name" value="ATPASE_ALPHA_BETA"/>
    <property type="match status" value="1"/>
</dbReference>
<evidence type="ECO:0000256" key="10">
    <source>
        <dbReference type="ARBA" id="ARBA00022967"/>
    </source>
</evidence>
<dbReference type="InterPro" id="IPR005714">
    <property type="entry name" value="ATPase_T3SS_FliI/YscN"/>
</dbReference>
<dbReference type="GO" id="GO:0046933">
    <property type="term" value="F:proton-transporting ATP synthase activity, rotational mechanism"/>
    <property type="evidence" value="ECO:0007669"/>
    <property type="project" value="TreeGrafter"/>
</dbReference>
<protein>
    <submittedName>
        <fullName evidence="18">Flagellum-specific ATP synthase FliI</fullName>
        <ecNumber evidence="18">3.6.3.14</ecNumber>
    </submittedName>
</protein>
<dbReference type="InterPro" id="IPR050053">
    <property type="entry name" value="ATPase_alpha/beta_chains"/>
</dbReference>
<keyword evidence="10" id="KW-1278">Translocase</keyword>
<evidence type="ECO:0000313" key="19">
    <source>
        <dbReference type="Proteomes" id="UP000007881"/>
    </source>
</evidence>
<evidence type="ECO:0000256" key="3">
    <source>
        <dbReference type="ARBA" id="ARBA00008936"/>
    </source>
</evidence>
<keyword evidence="7" id="KW-0375">Hydrogen ion transport</keyword>
<dbReference type="GO" id="GO:0045259">
    <property type="term" value="C:proton-transporting ATP synthase complex"/>
    <property type="evidence" value="ECO:0007669"/>
    <property type="project" value="UniProtKB-KW"/>
</dbReference>
<dbReference type="InterPro" id="IPR000194">
    <property type="entry name" value="ATPase_F1/V1/A1_a/bsu_nucl-bd"/>
</dbReference>
<gene>
    <name evidence="18" type="primary">fliI</name>
    <name evidence="18" type="ordered locus">PSMK_21710</name>
</gene>
<dbReference type="GO" id="GO:0005737">
    <property type="term" value="C:cytoplasm"/>
    <property type="evidence" value="ECO:0007669"/>
    <property type="project" value="UniProtKB-SubCell"/>
</dbReference>